<evidence type="ECO:0000313" key="2">
    <source>
        <dbReference type="EMBL" id="WAC01078.1"/>
    </source>
</evidence>
<sequence length="402" mass="47643">MNLIKKNIDAIIFFSLMAFLVGDFLSNLKYENFRFSNTPFFYRYAGLIKLLFEVFMISLISINMKNYSRTFWVLIIVSLTFFISQLYLSSVIDYDIKRHFLSGNIYFYNCYIYLLIFVIFIENVDVKKETFQKAYKYFEYFLYINAIAIALGFLFKIEIFRSYEYTPRFGFSGLFSKPGEASYMYAIAIIVSYYHWISHRSKFLFFKLLLFITCSLCLGQKKVYLFLLLLGVVFLIHNNRYKKFFRLFLPFTVLIFILFKENIVTAILKFSPFWESIYHQSGLISTITSYRNELLELAALHIDKNWTFINYIVGGLDFNTFKVEFEFIDLYLFLGISGVLYYLHITSMLLNKNDFLMRNLIVIVFVTSFFSRGLLLNVTSVIFLYIAVKFIMPPVINSSVHN</sequence>
<evidence type="ECO:0000313" key="3">
    <source>
        <dbReference type="Proteomes" id="UP001164705"/>
    </source>
</evidence>
<dbReference type="EMBL" id="CP113088">
    <property type="protein sequence ID" value="WAC01078.1"/>
    <property type="molecule type" value="Genomic_DNA"/>
</dbReference>
<organism evidence="2 3">
    <name type="scientific">Lacinutrix neustonica</name>
    <dbReference type="NCBI Taxonomy" id="2980107"/>
    <lineage>
        <taxon>Bacteria</taxon>
        <taxon>Pseudomonadati</taxon>
        <taxon>Bacteroidota</taxon>
        <taxon>Flavobacteriia</taxon>
        <taxon>Flavobacteriales</taxon>
        <taxon>Flavobacteriaceae</taxon>
        <taxon>Lacinutrix</taxon>
    </lineage>
</organism>
<evidence type="ECO:0000256" key="1">
    <source>
        <dbReference type="SAM" id="Phobius"/>
    </source>
</evidence>
<accession>A0A9E8MTB3</accession>
<dbReference type="AlphaFoldDB" id="A0A9E8MTB3"/>
<name>A0A9E8MTB3_9FLAO</name>
<keyword evidence="1" id="KW-0812">Transmembrane</keyword>
<feature type="transmembrane region" description="Helical" evidence="1">
    <location>
        <begin position="209"/>
        <end position="235"/>
    </location>
</feature>
<feature type="transmembrane region" description="Helical" evidence="1">
    <location>
        <begin position="140"/>
        <end position="160"/>
    </location>
</feature>
<keyword evidence="3" id="KW-1185">Reference proteome</keyword>
<dbReference type="Proteomes" id="UP001164705">
    <property type="component" value="Chromosome"/>
</dbReference>
<feature type="transmembrane region" description="Helical" evidence="1">
    <location>
        <begin position="362"/>
        <end position="388"/>
    </location>
</feature>
<feature type="transmembrane region" description="Helical" evidence="1">
    <location>
        <begin position="12"/>
        <end position="28"/>
    </location>
</feature>
<feature type="transmembrane region" description="Helical" evidence="1">
    <location>
        <begin position="330"/>
        <end position="350"/>
    </location>
</feature>
<dbReference type="RefSeq" id="WP_267675641.1">
    <property type="nucleotide sequence ID" value="NZ_CP113088.1"/>
</dbReference>
<keyword evidence="1" id="KW-1133">Transmembrane helix</keyword>
<proteinExistence type="predicted"/>
<feature type="transmembrane region" description="Helical" evidence="1">
    <location>
        <begin position="40"/>
        <end position="64"/>
    </location>
</feature>
<feature type="transmembrane region" description="Helical" evidence="1">
    <location>
        <begin position="70"/>
        <end position="88"/>
    </location>
</feature>
<dbReference type="KEGG" id="lnu:N7U66_12955"/>
<protein>
    <submittedName>
        <fullName evidence="2">Uncharacterized protein</fullName>
    </submittedName>
</protein>
<gene>
    <name evidence="2" type="ORF">N7U66_12955</name>
</gene>
<feature type="transmembrane region" description="Helical" evidence="1">
    <location>
        <begin position="247"/>
        <end position="268"/>
    </location>
</feature>
<keyword evidence="1" id="KW-0472">Membrane</keyword>
<feature type="transmembrane region" description="Helical" evidence="1">
    <location>
        <begin position="181"/>
        <end position="197"/>
    </location>
</feature>
<feature type="transmembrane region" description="Helical" evidence="1">
    <location>
        <begin position="100"/>
        <end position="120"/>
    </location>
</feature>
<reference evidence="2" key="1">
    <citation type="submission" date="2022-11" db="EMBL/GenBank/DDBJ databases">
        <title>Lacinutrix neustonica HL-RS19T sp. nov., isolated from the surface microlayer sample of brackish Lake Shihwa.</title>
        <authorList>
            <person name="Choi J.Y."/>
            <person name="Hwang C.Y."/>
        </authorList>
    </citation>
    <scope>NUCLEOTIDE SEQUENCE</scope>
    <source>
        <strain evidence="2">HL-RS19</strain>
    </source>
</reference>